<keyword evidence="3 7" id="KW-0805">Transcription regulation</keyword>
<dbReference type="GO" id="GO:0003712">
    <property type="term" value="F:transcription coregulator activity"/>
    <property type="evidence" value="ECO:0007669"/>
    <property type="project" value="InterPro"/>
</dbReference>
<organism evidence="9 10">
    <name type="scientific">Rhodosorus marinus</name>
    <dbReference type="NCBI Taxonomy" id="101924"/>
    <lineage>
        <taxon>Eukaryota</taxon>
        <taxon>Rhodophyta</taxon>
        <taxon>Stylonematophyceae</taxon>
        <taxon>Stylonematales</taxon>
        <taxon>Stylonemataceae</taxon>
        <taxon>Rhodosorus</taxon>
    </lineage>
</organism>
<dbReference type="InterPro" id="IPR038089">
    <property type="entry name" value="Med31_sf"/>
</dbReference>
<feature type="region of interest" description="Disordered" evidence="8">
    <location>
        <begin position="215"/>
        <end position="235"/>
    </location>
</feature>
<dbReference type="GO" id="GO:0006355">
    <property type="term" value="P:regulation of DNA-templated transcription"/>
    <property type="evidence" value="ECO:0007669"/>
    <property type="project" value="InterPro"/>
</dbReference>
<dbReference type="Pfam" id="PF05669">
    <property type="entry name" value="Med31"/>
    <property type="match status" value="1"/>
</dbReference>
<evidence type="ECO:0000256" key="6">
    <source>
        <dbReference type="ARBA" id="ARBA00023242"/>
    </source>
</evidence>
<dbReference type="InterPro" id="IPR008831">
    <property type="entry name" value="Mediator_Med31"/>
</dbReference>
<comment type="similarity">
    <text evidence="2 7">Belongs to the Mediator complex subunit 31 family.</text>
</comment>
<comment type="caution">
    <text evidence="9">The sequence shown here is derived from an EMBL/GenBank/DDBJ whole genome shotgun (WGS) entry which is preliminary data.</text>
</comment>
<proteinExistence type="inferred from homology"/>
<keyword evidence="6 7" id="KW-0539">Nucleus</keyword>
<evidence type="ECO:0000256" key="3">
    <source>
        <dbReference type="ARBA" id="ARBA00023015"/>
    </source>
</evidence>
<evidence type="ECO:0000256" key="1">
    <source>
        <dbReference type="ARBA" id="ARBA00004123"/>
    </source>
</evidence>
<keyword evidence="4 7" id="KW-0010">Activator</keyword>
<gene>
    <name evidence="9" type="ORF">NDN08_003257</name>
</gene>
<evidence type="ECO:0000256" key="7">
    <source>
        <dbReference type="RuleBase" id="RU364129"/>
    </source>
</evidence>
<accession>A0AAV8UW45</accession>
<evidence type="ECO:0000256" key="4">
    <source>
        <dbReference type="ARBA" id="ARBA00023159"/>
    </source>
</evidence>
<protein>
    <recommendedName>
        <fullName evidence="7">Mediator of RNA polymerase II transcription subunit 31</fullName>
    </recommendedName>
</protein>
<dbReference type="AlphaFoldDB" id="A0AAV8UW45"/>
<dbReference type="PANTHER" id="PTHR13186">
    <property type="entry name" value="MEDIATOR OF RNA POLYMERASE II TRANSCRIPTION SUBUNIT 31"/>
    <property type="match status" value="1"/>
</dbReference>
<comment type="function">
    <text evidence="7">Component of the Mediator complex, a coactivator involved in the regulated transcription of nearly all RNA polymerase II-dependent genes. Mediator functions as a bridge to convey information from gene-specific regulatory proteins to the basal RNA polymerase II transcription machinery. Mediator is recruited to promoters by direct interactions with regulatory proteins and serves as a scaffold for the assembly of a functional preinitiation complex with RNA polymerase II and the general transcription factors.</text>
</comment>
<evidence type="ECO:0000256" key="5">
    <source>
        <dbReference type="ARBA" id="ARBA00023163"/>
    </source>
</evidence>
<keyword evidence="5 7" id="KW-0804">Transcription</keyword>
<feature type="region of interest" description="Disordered" evidence="8">
    <location>
        <begin position="1"/>
        <end position="25"/>
    </location>
</feature>
<dbReference type="Proteomes" id="UP001157974">
    <property type="component" value="Unassembled WGS sequence"/>
</dbReference>
<dbReference type="EMBL" id="JAMWBK010000003">
    <property type="protein sequence ID" value="KAJ8906769.1"/>
    <property type="molecule type" value="Genomic_DNA"/>
</dbReference>
<dbReference type="GO" id="GO:0016592">
    <property type="term" value="C:mediator complex"/>
    <property type="evidence" value="ECO:0007669"/>
    <property type="project" value="InterPro"/>
</dbReference>
<name>A0AAV8UW45_9RHOD</name>
<evidence type="ECO:0000313" key="10">
    <source>
        <dbReference type="Proteomes" id="UP001157974"/>
    </source>
</evidence>
<evidence type="ECO:0000256" key="8">
    <source>
        <dbReference type="SAM" id="MobiDB-lite"/>
    </source>
</evidence>
<comment type="subunit">
    <text evidence="7">Component of the Mediator complex.</text>
</comment>
<dbReference type="Gene3D" id="1.10.10.1340">
    <property type="entry name" value="Mediator of RNA polymerase II, submodule Med31 (Soh1)"/>
    <property type="match status" value="1"/>
</dbReference>
<feature type="compositionally biased region" description="Low complexity" evidence="8">
    <location>
        <begin position="225"/>
        <end position="235"/>
    </location>
</feature>
<sequence>MADDEGDKVEVGDLFGIGDGEMDFEGNKEPEVVEAVGMDEENIDVPMVEADGEEGGKVAEATIGDELLGVGGFGEADKKEEVVEVVDGKSDEVKSVEKSEQVTVKEDDPAEVDEDQIRFETELEFVQCLASPGYLHYLAQNRFFEDKDFLDYLKYLQYWRLPSYAKFIVFPHCLYFLRLLQEEEFREALKRQDYYTFVHQQQGYYWQFGRSLKPRTEEPSTTEQVAPEEAAPVAM</sequence>
<keyword evidence="10" id="KW-1185">Reference proteome</keyword>
<evidence type="ECO:0000256" key="2">
    <source>
        <dbReference type="ARBA" id="ARBA00006378"/>
    </source>
</evidence>
<comment type="subcellular location">
    <subcellularLocation>
        <location evidence="1 7">Nucleus</location>
    </subcellularLocation>
</comment>
<reference evidence="9 10" key="1">
    <citation type="journal article" date="2023" name="Nat. Commun.">
        <title>Origin of minicircular mitochondrial genomes in red algae.</title>
        <authorList>
            <person name="Lee Y."/>
            <person name="Cho C.H."/>
            <person name="Lee Y.M."/>
            <person name="Park S.I."/>
            <person name="Yang J.H."/>
            <person name="West J.A."/>
            <person name="Bhattacharya D."/>
            <person name="Yoon H.S."/>
        </authorList>
    </citation>
    <scope>NUCLEOTIDE SEQUENCE [LARGE SCALE GENOMIC DNA]</scope>
    <source>
        <strain evidence="9 10">CCMP1338</strain>
        <tissue evidence="9">Whole cell</tissue>
    </source>
</reference>
<evidence type="ECO:0000313" key="9">
    <source>
        <dbReference type="EMBL" id="KAJ8906769.1"/>
    </source>
</evidence>